<dbReference type="Pfam" id="PF08268">
    <property type="entry name" value="FBA_3"/>
    <property type="match status" value="1"/>
</dbReference>
<proteinExistence type="predicted"/>
<organism evidence="2 3">
    <name type="scientific">Triticum turgidum subsp. durum</name>
    <name type="common">Durum wheat</name>
    <name type="synonym">Triticum durum</name>
    <dbReference type="NCBI Taxonomy" id="4567"/>
    <lineage>
        <taxon>Eukaryota</taxon>
        <taxon>Viridiplantae</taxon>
        <taxon>Streptophyta</taxon>
        <taxon>Embryophyta</taxon>
        <taxon>Tracheophyta</taxon>
        <taxon>Spermatophyta</taxon>
        <taxon>Magnoliopsida</taxon>
        <taxon>Liliopsida</taxon>
        <taxon>Poales</taxon>
        <taxon>Poaceae</taxon>
        <taxon>BOP clade</taxon>
        <taxon>Pooideae</taxon>
        <taxon>Triticodae</taxon>
        <taxon>Triticeae</taxon>
        <taxon>Triticinae</taxon>
        <taxon>Triticum</taxon>
    </lineage>
</organism>
<evidence type="ECO:0000313" key="3">
    <source>
        <dbReference type="Proteomes" id="UP000324705"/>
    </source>
</evidence>
<dbReference type="Gene3D" id="2.120.10.80">
    <property type="entry name" value="Kelch-type beta propeller"/>
    <property type="match status" value="1"/>
</dbReference>
<evidence type="ECO:0000313" key="2">
    <source>
        <dbReference type="EMBL" id="VAI54016.1"/>
    </source>
</evidence>
<dbReference type="PANTHER" id="PTHR31111:SF136">
    <property type="entry name" value="F-BOX ASSOCIATED DOMAIN-CONTAINING PROTEIN"/>
    <property type="match status" value="1"/>
</dbReference>
<dbReference type="InterPro" id="IPR015915">
    <property type="entry name" value="Kelch-typ_b-propeller"/>
</dbReference>
<evidence type="ECO:0000259" key="1">
    <source>
        <dbReference type="Pfam" id="PF08268"/>
    </source>
</evidence>
<dbReference type="InterPro" id="IPR017451">
    <property type="entry name" value="F-box-assoc_interact_dom"/>
</dbReference>
<protein>
    <recommendedName>
        <fullName evidence="1">F-box associated beta-propeller type 3 domain-containing protein</fullName>
    </recommendedName>
</protein>
<dbReference type="InterPro" id="IPR013187">
    <property type="entry name" value="F-box-assoc_dom_typ3"/>
</dbReference>
<dbReference type="OMA" id="LNETCTH"/>
<dbReference type="NCBIfam" id="TIGR01640">
    <property type="entry name" value="F_box_assoc_1"/>
    <property type="match status" value="1"/>
</dbReference>
<dbReference type="SUPFAM" id="SSF50965">
    <property type="entry name" value="Galactose oxidase, central domain"/>
    <property type="match status" value="1"/>
</dbReference>
<dbReference type="AlphaFoldDB" id="A0A9R0YGB3"/>
<feature type="domain" description="F-box associated beta-propeller type 3" evidence="1">
    <location>
        <begin position="10"/>
        <end position="158"/>
    </location>
</feature>
<dbReference type="InterPro" id="IPR011043">
    <property type="entry name" value="Gal_Oxase/kelch_b-propeller"/>
</dbReference>
<reference evidence="2 3" key="1">
    <citation type="submission" date="2017-09" db="EMBL/GenBank/DDBJ databases">
        <authorList>
            <consortium name="International Durum Wheat Genome Sequencing Consortium (IDWGSC)"/>
            <person name="Milanesi L."/>
        </authorList>
    </citation>
    <scope>NUCLEOTIDE SEQUENCE [LARGE SCALE GENOMIC DNA]</scope>
    <source>
        <strain evidence="3">cv. Svevo</strain>
    </source>
</reference>
<name>A0A9R0YGB3_TRITD</name>
<gene>
    <name evidence="2" type="ORF">TRITD_6Bv1G022220</name>
</gene>
<dbReference type="PANTHER" id="PTHR31111">
    <property type="entry name" value="BNAA05G37150D PROTEIN-RELATED"/>
    <property type="match status" value="1"/>
</dbReference>
<dbReference type="Gramene" id="TRITD6Bv1G022220.1">
    <property type="protein sequence ID" value="TRITD6Bv1G022220.1"/>
    <property type="gene ID" value="TRITD6Bv1G022220"/>
</dbReference>
<sequence>MATISHGHPLVHTCWVLALEDGARGWRRMQSPPIASYFGLHKNSTVTIDGVLYFLYSLLRGDYVLRLDLETEQWKRSIKAPEMRYTTPHMVELNGTLNMVHSEGRGTKHGCTIIWLLSDLAKGTWVKAYMIPMPETVDLVIPLKVMRHGGKLMCYYSYYLLSDKATPTLQVYDLLNETCTHLADLPGNQLADVGFCDLHLECYVRPT</sequence>
<accession>A0A9R0YGB3</accession>
<dbReference type="EMBL" id="LT934122">
    <property type="protein sequence ID" value="VAI54016.1"/>
    <property type="molecule type" value="Genomic_DNA"/>
</dbReference>
<dbReference type="Proteomes" id="UP000324705">
    <property type="component" value="Chromosome 6B"/>
</dbReference>
<keyword evidence="3" id="KW-1185">Reference proteome</keyword>